<dbReference type="CDD" id="cd03801">
    <property type="entry name" value="GT4_PimA-like"/>
    <property type="match status" value="1"/>
</dbReference>
<keyword evidence="2" id="KW-1185">Reference proteome</keyword>
<proteinExistence type="predicted"/>
<dbReference type="OrthoDB" id="9807209at2"/>
<sequence length="420" mass="47538">MSIQHVLVIGYVWPEPNSSAAGQHMMSLLTLFIEQGWTVSFASPAVQGEHKIDLTEMGISEHSIALNCSSFDDFIVRQAPDLVLFDRFMLEEQFGWRVAKHCPDALRVLDTEDLHSLRNARHLAFKQDRPVNECDLKSDLALREIASIYRCDISLIISDYEYTLLQNTFKVPEYLLHHCPFMLDLEGAGEQTLGKTFSQRQHFISIGNFRHEPNWNAVLWLKSEIWPLIRQALPTAQLHVYGAYPPPKATQLHNPKQGFHIKGWAEDAKAVMRDARVCVAPLRFGAGIKGKLAEAMLCQTPSVTTSIGVEGMCGDSQWPGAVANSAQEIAQHAIALYQDDERWHRALQNTKQVLQRFNKSTLGPALVAHLTETKRRLSAHRLENFTGSMLQHHHHKSTQYMAQWIEAKNRCEDGSTDLAE</sequence>
<accession>A0A857JCU4</accession>
<protein>
    <recommendedName>
        <fullName evidence="3">Glycosyltransferase</fullName>
    </recommendedName>
</protein>
<organism evidence="1 2">
    <name type="scientific">Paraglaciecola mesophila</name>
    <dbReference type="NCBI Taxonomy" id="197222"/>
    <lineage>
        <taxon>Bacteria</taxon>
        <taxon>Pseudomonadati</taxon>
        <taxon>Pseudomonadota</taxon>
        <taxon>Gammaproteobacteria</taxon>
        <taxon>Alteromonadales</taxon>
        <taxon>Alteromonadaceae</taxon>
        <taxon>Paraglaciecola</taxon>
    </lineage>
</organism>
<dbReference type="RefSeq" id="WP_160177800.1">
    <property type="nucleotide sequence ID" value="NZ_CP047656.1"/>
</dbReference>
<dbReference type="Pfam" id="PF13692">
    <property type="entry name" value="Glyco_trans_1_4"/>
    <property type="match status" value="1"/>
</dbReference>
<dbReference type="KEGG" id="pmes:FX988_00053"/>
<dbReference type="AlphaFoldDB" id="A0A857JCU4"/>
<dbReference type="Proteomes" id="UP000464524">
    <property type="component" value="Chromosome"/>
</dbReference>
<dbReference type="Gene3D" id="3.40.50.2000">
    <property type="entry name" value="Glycogen Phosphorylase B"/>
    <property type="match status" value="1"/>
</dbReference>
<name>A0A857JCU4_9ALTE</name>
<gene>
    <name evidence="1" type="ORF">FX988_00053</name>
</gene>
<evidence type="ECO:0000313" key="1">
    <source>
        <dbReference type="EMBL" id="QHJ09845.1"/>
    </source>
</evidence>
<reference evidence="1 2" key="1">
    <citation type="submission" date="2019-12" db="EMBL/GenBank/DDBJ databases">
        <title>Genome sequencing and assembly of endphytes of Porphyra tenera.</title>
        <authorList>
            <person name="Park J.M."/>
            <person name="Shin R."/>
            <person name="Jo S.H."/>
        </authorList>
    </citation>
    <scope>NUCLEOTIDE SEQUENCE [LARGE SCALE GENOMIC DNA]</scope>
    <source>
        <strain evidence="1 2">GPM4</strain>
    </source>
</reference>
<dbReference type="EMBL" id="CP047656">
    <property type="protein sequence ID" value="QHJ09845.1"/>
    <property type="molecule type" value="Genomic_DNA"/>
</dbReference>
<evidence type="ECO:0000313" key="2">
    <source>
        <dbReference type="Proteomes" id="UP000464524"/>
    </source>
</evidence>
<evidence type="ECO:0008006" key="3">
    <source>
        <dbReference type="Google" id="ProtNLM"/>
    </source>
</evidence>
<dbReference type="SUPFAM" id="SSF53756">
    <property type="entry name" value="UDP-Glycosyltransferase/glycogen phosphorylase"/>
    <property type="match status" value="1"/>
</dbReference>